<dbReference type="AlphaFoldDB" id="A0A644W577"/>
<evidence type="ECO:0000313" key="2">
    <source>
        <dbReference type="EMBL" id="MPL98924.1"/>
    </source>
</evidence>
<reference evidence="2" key="1">
    <citation type="submission" date="2019-08" db="EMBL/GenBank/DDBJ databases">
        <authorList>
            <person name="Kucharzyk K."/>
            <person name="Murdoch R.W."/>
            <person name="Higgins S."/>
            <person name="Loffler F."/>
        </authorList>
    </citation>
    <scope>NUCLEOTIDE SEQUENCE</scope>
</reference>
<gene>
    <name evidence="2" type="primary">fcl_11</name>
    <name evidence="2" type="ORF">SDC9_45136</name>
</gene>
<protein>
    <submittedName>
        <fullName evidence="2">GDP-L-fucose synthase</fullName>
        <ecNumber evidence="2">1.1.1.271</ecNumber>
    </submittedName>
</protein>
<feature type="domain" description="NAD-dependent epimerase/dehydratase" evidence="1">
    <location>
        <begin position="2"/>
        <end position="232"/>
    </location>
</feature>
<dbReference type="InterPro" id="IPR001509">
    <property type="entry name" value="Epimerase_deHydtase"/>
</dbReference>
<comment type="caution">
    <text evidence="2">The sequence shown here is derived from an EMBL/GenBank/DDBJ whole genome shotgun (WGS) entry which is preliminary data.</text>
</comment>
<dbReference type="InterPro" id="IPR051783">
    <property type="entry name" value="NAD(P)-dependent_oxidoreduct"/>
</dbReference>
<dbReference type="GO" id="GO:0050577">
    <property type="term" value="F:GDP-L-fucose synthase activity"/>
    <property type="evidence" value="ECO:0007669"/>
    <property type="project" value="UniProtKB-EC"/>
</dbReference>
<dbReference type="Pfam" id="PF01370">
    <property type="entry name" value="Epimerase"/>
    <property type="match status" value="1"/>
</dbReference>
<evidence type="ECO:0000259" key="1">
    <source>
        <dbReference type="Pfam" id="PF01370"/>
    </source>
</evidence>
<dbReference type="SUPFAM" id="SSF51735">
    <property type="entry name" value="NAD(P)-binding Rossmann-fold domains"/>
    <property type="match status" value="1"/>
</dbReference>
<dbReference type="GO" id="GO:0004029">
    <property type="term" value="F:aldehyde dehydrogenase (NAD+) activity"/>
    <property type="evidence" value="ECO:0007669"/>
    <property type="project" value="TreeGrafter"/>
</dbReference>
<sequence length="333" mass="37089">MILVTGATGLVGGHLLWHLLQKHEQIVALKRKTSNLNPLKTIFSFYTDDPDTWLKKVEWRNADILDPDSLRDAMKGITRVYHCAAVVSLGKGNNTLMDTNVLGTRNIVSVALENKIDKFCFVSSIAACGFANHDEMITEETPWEKSNHKSLYAISKYKAEQEIWKAIQNGLNAVIVNPGVILGVSGTSSGSSLIFEQSRKGLLFYTLGGSGYVDVQDVVKVMIQLMESNISGERFILISENNSNKEILTMMSKAFKKPRPFINVNKSFLTLAGLLVESAGKIFGFKPVIDRSFAISATNRSYYSAQKIINALDYQFKPISQCIQEVCTFMLKR</sequence>
<organism evidence="2">
    <name type="scientific">bioreactor metagenome</name>
    <dbReference type="NCBI Taxonomy" id="1076179"/>
    <lineage>
        <taxon>unclassified sequences</taxon>
        <taxon>metagenomes</taxon>
        <taxon>ecological metagenomes</taxon>
    </lineage>
</organism>
<dbReference type="Gene3D" id="3.40.50.720">
    <property type="entry name" value="NAD(P)-binding Rossmann-like Domain"/>
    <property type="match status" value="1"/>
</dbReference>
<dbReference type="EMBL" id="VSSQ01000636">
    <property type="protein sequence ID" value="MPL98924.1"/>
    <property type="molecule type" value="Genomic_DNA"/>
</dbReference>
<dbReference type="PANTHER" id="PTHR48079">
    <property type="entry name" value="PROTEIN YEEZ"/>
    <property type="match status" value="1"/>
</dbReference>
<keyword evidence="2" id="KW-0560">Oxidoreductase</keyword>
<dbReference type="EC" id="1.1.1.271" evidence="2"/>
<dbReference type="PANTHER" id="PTHR48079:SF6">
    <property type="entry name" value="NAD(P)-BINDING DOMAIN-CONTAINING PROTEIN-RELATED"/>
    <property type="match status" value="1"/>
</dbReference>
<accession>A0A644W577</accession>
<name>A0A644W577_9ZZZZ</name>
<dbReference type="GO" id="GO:0005737">
    <property type="term" value="C:cytoplasm"/>
    <property type="evidence" value="ECO:0007669"/>
    <property type="project" value="TreeGrafter"/>
</dbReference>
<dbReference type="InterPro" id="IPR036291">
    <property type="entry name" value="NAD(P)-bd_dom_sf"/>
</dbReference>
<proteinExistence type="predicted"/>